<dbReference type="PANTHER" id="PTHR47691:SF3">
    <property type="entry name" value="HTH-TYPE TRANSCRIPTIONAL REGULATOR RV0890C-RELATED"/>
    <property type="match status" value="1"/>
</dbReference>
<dbReference type="Gene3D" id="3.40.50.300">
    <property type="entry name" value="P-loop containing nucleotide triphosphate hydrolases"/>
    <property type="match status" value="1"/>
</dbReference>
<dbReference type="GO" id="GO:0043531">
    <property type="term" value="F:ADP binding"/>
    <property type="evidence" value="ECO:0007669"/>
    <property type="project" value="InterPro"/>
</dbReference>
<dbReference type="PROSITE" id="PS50005">
    <property type="entry name" value="TPR"/>
    <property type="match status" value="1"/>
</dbReference>
<evidence type="ECO:0000313" key="3">
    <source>
        <dbReference type="Proteomes" id="UP000325787"/>
    </source>
</evidence>
<dbReference type="SMART" id="SM00028">
    <property type="entry name" value="TPR"/>
    <property type="match status" value="4"/>
</dbReference>
<evidence type="ECO:0000313" key="2">
    <source>
        <dbReference type="EMBL" id="QFZ18818.1"/>
    </source>
</evidence>
<feature type="repeat" description="TPR" evidence="1">
    <location>
        <begin position="615"/>
        <end position="648"/>
    </location>
</feature>
<reference evidence="3" key="1">
    <citation type="journal article" date="2021" name="Curr. Microbiol.">
        <title>Complete genome of nocamycin-producing strain Saccharothrix syringae NRRL B-16468 reveals the biosynthetic potential for secondary metabolites.</title>
        <authorList>
            <person name="Mo X."/>
            <person name="Yang S."/>
        </authorList>
    </citation>
    <scope>NUCLEOTIDE SEQUENCE [LARGE SCALE GENOMIC DNA]</scope>
    <source>
        <strain evidence="3">ATCC 51364 / DSM 43886 / JCM 6844 / KCTC 9398 / NBRC 14523 / NRRL B-16468 / INA 2240</strain>
    </source>
</reference>
<gene>
    <name evidence="2" type="ORF">EKG83_16390</name>
</gene>
<protein>
    <submittedName>
        <fullName evidence="2">Tetratricopeptide repeat protein</fullName>
    </submittedName>
</protein>
<dbReference type="RefSeq" id="WP_051765695.1">
    <property type="nucleotide sequence ID" value="NZ_CP034550.1"/>
</dbReference>
<evidence type="ECO:0000256" key="1">
    <source>
        <dbReference type="PROSITE-ProRule" id="PRU00339"/>
    </source>
</evidence>
<dbReference type="SUPFAM" id="SSF48452">
    <property type="entry name" value="TPR-like"/>
    <property type="match status" value="2"/>
</dbReference>
<dbReference type="SUPFAM" id="SSF52540">
    <property type="entry name" value="P-loop containing nucleoside triphosphate hydrolases"/>
    <property type="match status" value="1"/>
</dbReference>
<keyword evidence="1" id="KW-0802">TPR repeat</keyword>
<dbReference type="KEGG" id="ssyi:EKG83_16390"/>
<dbReference type="AlphaFoldDB" id="A0A5Q0GY14"/>
<name>A0A5Q0GY14_SACSY</name>
<dbReference type="Gene3D" id="1.25.40.10">
    <property type="entry name" value="Tetratricopeptide repeat domain"/>
    <property type="match status" value="1"/>
</dbReference>
<dbReference type="InterPro" id="IPR019734">
    <property type="entry name" value="TPR_rpt"/>
</dbReference>
<dbReference type="Pfam" id="PF13424">
    <property type="entry name" value="TPR_12"/>
    <property type="match status" value="1"/>
</dbReference>
<dbReference type="OrthoDB" id="581105at2"/>
<dbReference type="PANTHER" id="PTHR47691">
    <property type="entry name" value="REGULATOR-RELATED"/>
    <property type="match status" value="1"/>
</dbReference>
<dbReference type="EMBL" id="CP034550">
    <property type="protein sequence ID" value="QFZ18818.1"/>
    <property type="molecule type" value="Genomic_DNA"/>
</dbReference>
<dbReference type="Proteomes" id="UP000325787">
    <property type="component" value="Chromosome"/>
</dbReference>
<keyword evidence="3" id="KW-1185">Reference proteome</keyword>
<dbReference type="InterPro" id="IPR011990">
    <property type="entry name" value="TPR-like_helical_dom_sf"/>
</dbReference>
<sequence>MGDALPGNGVVGGVFGAVVQAHSIAGDVRVHQPPPPVIAPHQLPPARTGFAGRVTHLAALDSVPAQGHAVGISVIDGMAGVGKSSLVVQWAHRSAERFPDGQLYVDLRGFDAVGVPVQPGEAIRGFLDALGVPGAVWPVDLDRQVALYRSLMAGRRVLIVLDNARDSRQVEPLLPGSPSCRVVVTSRYRLDNLVARYGAHTVTLTVLTEDESRELLTATVGAGRIAADRGAVDELVRLCDHLPLALSLVAARLVGEPHLSPSALAAELRDRRDRLDALDSGEPGLAVKAVFSWSYDALSAPAAALFRLIGLHPGPDLSPVALASLLGVDVDRARDLTRELTRAHLVEPNRLGRYRVHDLLRIYARERCDAQEPAEVREAAAHRLFDHYLHTATTADGHIGPPWEPLPATPPRAGVTVPDIGTRQQALAWFTDEHAVLVAVVAQSAAAGADRHTCRLARAMATYLDRRGHWQDFADTAHRALDAALRWGDPPSLAMAHRLLARALIRRKRLAPAREHLAHALRLFDQLDDDHGRAHTRYALGYLGVLVRDRAQALDDTHAALALAARGGYRNWQAKALNNIGWCHLEFDEHHEALPHCLEALRLFEALGTDPDGHAHVLECLGRAHAGTGRPELALEHYRRALALCEQRGNHFTQVTTLRHMAAAYQALGRGTEARATLHRALTMLRHLDSQDVAAVRDQLAALPPDPARPATG</sequence>
<accession>A0A5Q0GY14</accession>
<organism evidence="2 3">
    <name type="scientific">Saccharothrix syringae</name>
    <name type="common">Nocardiopsis syringae</name>
    <dbReference type="NCBI Taxonomy" id="103733"/>
    <lineage>
        <taxon>Bacteria</taxon>
        <taxon>Bacillati</taxon>
        <taxon>Actinomycetota</taxon>
        <taxon>Actinomycetes</taxon>
        <taxon>Pseudonocardiales</taxon>
        <taxon>Pseudonocardiaceae</taxon>
        <taxon>Saccharothrix</taxon>
    </lineage>
</organism>
<proteinExistence type="predicted"/>
<dbReference type="PRINTS" id="PR00364">
    <property type="entry name" value="DISEASERSIST"/>
</dbReference>
<dbReference type="InterPro" id="IPR027417">
    <property type="entry name" value="P-loop_NTPase"/>
</dbReference>